<name>A0A2H0WRD9_9BACT</name>
<dbReference type="Gene3D" id="3.40.50.10860">
    <property type="entry name" value="Leucine Dehydrogenase, chain A, domain 1"/>
    <property type="match status" value="1"/>
</dbReference>
<dbReference type="FunFam" id="3.40.50.10860:FF:000005">
    <property type="entry name" value="C-1-tetrahydrofolate synthase, cytoplasmic, putative"/>
    <property type="match status" value="1"/>
</dbReference>
<comment type="pathway">
    <text evidence="1 11">One-carbon metabolism; tetrahydrofolate interconversion.</text>
</comment>
<dbReference type="EC" id="1.5.1.5" evidence="11"/>
<dbReference type="Proteomes" id="UP000230775">
    <property type="component" value="Unassembled WGS sequence"/>
</dbReference>
<dbReference type="Gene3D" id="3.40.50.720">
    <property type="entry name" value="NAD(P)-binding Rossmann-like Domain"/>
    <property type="match status" value="1"/>
</dbReference>
<comment type="caution">
    <text evidence="11">Lacks conserved residue(s) required for the propagation of feature annotation.</text>
</comment>
<gene>
    <name evidence="11" type="primary">folD</name>
    <name evidence="14" type="ORF">COT64_02385</name>
</gene>
<sequence>MAKVFDGKELALEKQKTLTRQVAAFKKKYKLTPKLASILVGDNPAAKLYLSLKQKAAKKVGIDFIEKKFEDNESVDKIYHYIKRRNIDKETNGIMIQLPLPAKIDSFWLTSKIDPGKDVDCLTPENFGLLAMNKSIFLPATVKAILEIIKDRVVELEGCRVTIVGASDIVGKPLALHLSNLGATVTLCRSKTKILSRHTRKADILVSATGVPGLIKKNMVKNRAIVIDVGSPEGDVDFSEVEKVASFITPVPGGVGPLTVVCLLENVFQAARTLVGSRCR</sequence>
<keyword evidence="4 11" id="KW-0658">Purine biosynthesis</keyword>
<evidence type="ECO:0000256" key="11">
    <source>
        <dbReference type="HAMAP-Rule" id="MF_01576"/>
    </source>
</evidence>
<dbReference type="PANTHER" id="PTHR48099:SF5">
    <property type="entry name" value="C-1-TETRAHYDROFOLATE SYNTHASE, CYTOPLASMIC"/>
    <property type="match status" value="1"/>
</dbReference>
<dbReference type="GO" id="GO:0035999">
    <property type="term" value="P:tetrahydrofolate interconversion"/>
    <property type="evidence" value="ECO:0007669"/>
    <property type="project" value="UniProtKB-UniRule"/>
</dbReference>
<dbReference type="Pfam" id="PF00763">
    <property type="entry name" value="THF_DHG_CYH"/>
    <property type="match status" value="1"/>
</dbReference>
<dbReference type="GO" id="GO:0009086">
    <property type="term" value="P:methionine biosynthetic process"/>
    <property type="evidence" value="ECO:0007669"/>
    <property type="project" value="UniProtKB-KW"/>
</dbReference>
<evidence type="ECO:0000256" key="5">
    <source>
        <dbReference type="ARBA" id="ARBA00022801"/>
    </source>
</evidence>
<keyword evidence="11" id="KW-0028">Amino-acid biosynthesis</keyword>
<comment type="catalytic activity">
    <reaction evidence="11">
        <text>(6R)-5,10-methylene-5,6,7,8-tetrahydrofolate + NADP(+) = (6R)-5,10-methenyltetrahydrofolate + NADPH</text>
        <dbReference type="Rhea" id="RHEA:22812"/>
        <dbReference type="ChEBI" id="CHEBI:15636"/>
        <dbReference type="ChEBI" id="CHEBI:57455"/>
        <dbReference type="ChEBI" id="CHEBI:57783"/>
        <dbReference type="ChEBI" id="CHEBI:58349"/>
        <dbReference type="EC" id="1.5.1.5"/>
    </reaction>
</comment>
<evidence type="ECO:0000313" key="14">
    <source>
        <dbReference type="EMBL" id="PIS14498.1"/>
    </source>
</evidence>
<evidence type="ECO:0000256" key="6">
    <source>
        <dbReference type="ARBA" id="ARBA00022857"/>
    </source>
</evidence>
<keyword evidence="8 11" id="KW-0368">Histidine biosynthesis</keyword>
<evidence type="ECO:0000256" key="8">
    <source>
        <dbReference type="ARBA" id="ARBA00023102"/>
    </source>
</evidence>
<keyword evidence="9 11" id="KW-0486">Methionine biosynthesis</keyword>
<dbReference type="GO" id="GO:0006164">
    <property type="term" value="P:purine nucleotide biosynthetic process"/>
    <property type="evidence" value="ECO:0007669"/>
    <property type="project" value="UniProtKB-KW"/>
</dbReference>
<dbReference type="InterPro" id="IPR020631">
    <property type="entry name" value="THF_DH/CycHdrlase_NAD-bd_dom"/>
</dbReference>
<dbReference type="EMBL" id="PEZI01000048">
    <property type="protein sequence ID" value="PIS14498.1"/>
    <property type="molecule type" value="Genomic_DNA"/>
</dbReference>
<dbReference type="CDD" id="cd01080">
    <property type="entry name" value="NAD_bind_m-THF_DH_Cyclohyd"/>
    <property type="match status" value="1"/>
</dbReference>
<keyword evidence="10 11" id="KW-0511">Multifunctional enzyme</keyword>
<dbReference type="InterPro" id="IPR036291">
    <property type="entry name" value="NAD(P)-bd_dom_sf"/>
</dbReference>
<comment type="caution">
    <text evidence="14">The sequence shown here is derived from an EMBL/GenBank/DDBJ whole genome shotgun (WGS) entry which is preliminary data.</text>
</comment>
<comment type="similarity">
    <text evidence="11">Belongs to the tetrahydrofolate dehydrogenase/cyclohydrolase family.</text>
</comment>
<dbReference type="UniPathway" id="UPA00193"/>
<evidence type="ECO:0000259" key="13">
    <source>
        <dbReference type="Pfam" id="PF02882"/>
    </source>
</evidence>
<dbReference type="PANTHER" id="PTHR48099">
    <property type="entry name" value="C-1-TETRAHYDROFOLATE SYNTHASE, CYTOPLASMIC-RELATED"/>
    <property type="match status" value="1"/>
</dbReference>
<evidence type="ECO:0000256" key="9">
    <source>
        <dbReference type="ARBA" id="ARBA00023167"/>
    </source>
</evidence>
<dbReference type="PRINTS" id="PR00085">
    <property type="entry name" value="THFDHDRGNASE"/>
</dbReference>
<dbReference type="SUPFAM" id="SSF53223">
    <property type="entry name" value="Aminoacid dehydrogenase-like, N-terminal domain"/>
    <property type="match status" value="1"/>
</dbReference>
<comment type="subunit">
    <text evidence="2 11">Homodimer.</text>
</comment>
<dbReference type="GO" id="GO:0004488">
    <property type="term" value="F:methylenetetrahydrofolate dehydrogenase (NADP+) activity"/>
    <property type="evidence" value="ECO:0007669"/>
    <property type="project" value="UniProtKB-UniRule"/>
</dbReference>
<evidence type="ECO:0000313" key="15">
    <source>
        <dbReference type="Proteomes" id="UP000230775"/>
    </source>
</evidence>
<evidence type="ECO:0000256" key="4">
    <source>
        <dbReference type="ARBA" id="ARBA00022755"/>
    </source>
</evidence>
<evidence type="ECO:0000256" key="7">
    <source>
        <dbReference type="ARBA" id="ARBA00023002"/>
    </source>
</evidence>
<dbReference type="InterPro" id="IPR020630">
    <property type="entry name" value="THF_DH/CycHdrlase_cat_dom"/>
</dbReference>
<dbReference type="AlphaFoldDB" id="A0A2H0WRD9"/>
<comment type="function">
    <text evidence="11">Catalyzes the oxidation of 5,10-methylenetetrahydrofolate to 5,10-methenyltetrahydrofolate and then the hydrolysis of 5,10-methenyltetrahydrofolate to 10-formyltetrahydrofolate.</text>
</comment>
<accession>A0A2H0WRD9</accession>
<keyword evidence="5 11" id="KW-0378">Hydrolase</keyword>
<feature type="domain" description="Tetrahydrofolate dehydrogenase/cyclohydrolase NAD(P)-binding" evidence="13">
    <location>
        <begin position="139"/>
        <end position="272"/>
    </location>
</feature>
<dbReference type="GO" id="GO:0000105">
    <property type="term" value="P:L-histidine biosynthetic process"/>
    <property type="evidence" value="ECO:0007669"/>
    <property type="project" value="UniProtKB-KW"/>
</dbReference>
<dbReference type="EC" id="3.5.4.9" evidence="11"/>
<dbReference type="GO" id="GO:0005829">
    <property type="term" value="C:cytosol"/>
    <property type="evidence" value="ECO:0007669"/>
    <property type="project" value="TreeGrafter"/>
</dbReference>
<evidence type="ECO:0000256" key="1">
    <source>
        <dbReference type="ARBA" id="ARBA00004777"/>
    </source>
</evidence>
<comment type="catalytic activity">
    <reaction evidence="11">
        <text>(6R)-5,10-methenyltetrahydrofolate + H2O = (6R)-10-formyltetrahydrofolate + H(+)</text>
        <dbReference type="Rhea" id="RHEA:23700"/>
        <dbReference type="ChEBI" id="CHEBI:15377"/>
        <dbReference type="ChEBI" id="CHEBI:15378"/>
        <dbReference type="ChEBI" id="CHEBI:57455"/>
        <dbReference type="ChEBI" id="CHEBI:195366"/>
        <dbReference type="EC" id="3.5.4.9"/>
    </reaction>
</comment>
<reference evidence="15" key="1">
    <citation type="submission" date="2017-09" db="EMBL/GenBank/DDBJ databases">
        <title>Depth-based differentiation of microbial function through sediment-hosted aquifers and enrichment of novel symbionts in the deep terrestrial subsurface.</title>
        <authorList>
            <person name="Probst A.J."/>
            <person name="Ladd B."/>
            <person name="Jarett J.K."/>
            <person name="Geller-Mcgrath D.E."/>
            <person name="Sieber C.M.K."/>
            <person name="Emerson J.B."/>
            <person name="Anantharaman K."/>
            <person name="Thomas B.C."/>
            <person name="Malmstrom R."/>
            <person name="Stieglmeier M."/>
            <person name="Klingl A."/>
            <person name="Woyke T."/>
            <person name="Ryan C.M."/>
            <person name="Banfield J.F."/>
        </authorList>
    </citation>
    <scope>NUCLEOTIDE SEQUENCE [LARGE SCALE GENOMIC DNA]</scope>
</reference>
<evidence type="ECO:0000259" key="12">
    <source>
        <dbReference type="Pfam" id="PF00763"/>
    </source>
</evidence>
<dbReference type="Pfam" id="PF02882">
    <property type="entry name" value="THF_DHG_CYH_C"/>
    <property type="match status" value="1"/>
</dbReference>
<dbReference type="GO" id="GO:0004477">
    <property type="term" value="F:methenyltetrahydrofolate cyclohydrolase activity"/>
    <property type="evidence" value="ECO:0007669"/>
    <property type="project" value="UniProtKB-UniRule"/>
</dbReference>
<protein>
    <recommendedName>
        <fullName evidence="11">Bifunctional protein FolD</fullName>
    </recommendedName>
    <domain>
        <recommendedName>
            <fullName evidence="11">Methylenetetrahydrofolate dehydrogenase</fullName>
            <ecNumber evidence="11">1.5.1.5</ecNumber>
        </recommendedName>
    </domain>
    <domain>
        <recommendedName>
            <fullName evidence="11">Methenyltetrahydrofolate cyclohydrolase</fullName>
            <ecNumber evidence="11">3.5.4.9</ecNumber>
        </recommendedName>
    </domain>
</protein>
<evidence type="ECO:0000256" key="2">
    <source>
        <dbReference type="ARBA" id="ARBA00011738"/>
    </source>
</evidence>
<keyword evidence="6 11" id="KW-0521">NADP</keyword>
<dbReference type="InterPro" id="IPR046346">
    <property type="entry name" value="Aminoacid_DH-like_N_sf"/>
</dbReference>
<evidence type="ECO:0000256" key="10">
    <source>
        <dbReference type="ARBA" id="ARBA00023268"/>
    </source>
</evidence>
<dbReference type="SUPFAM" id="SSF51735">
    <property type="entry name" value="NAD(P)-binding Rossmann-fold domains"/>
    <property type="match status" value="1"/>
</dbReference>
<proteinExistence type="inferred from homology"/>
<feature type="binding site" evidence="11">
    <location>
        <begin position="165"/>
        <end position="167"/>
    </location>
    <ligand>
        <name>NADP(+)</name>
        <dbReference type="ChEBI" id="CHEBI:58349"/>
    </ligand>
</feature>
<dbReference type="InterPro" id="IPR000672">
    <property type="entry name" value="THF_DH/CycHdrlase"/>
</dbReference>
<dbReference type="HAMAP" id="MF_01576">
    <property type="entry name" value="THF_DHG_CYH"/>
    <property type="match status" value="1"/>
</dbReference>
<evidence type="ECO:0000256" key="3">
    <source>
        <dbReference type="ARBA" id="ARBA00022563"/>
    </source>
</evidence>
<keyword evidence="3 11" id="KW-0554">One-carbon metabolism</keyword>
<organism evidence="14 15">
    <name type="scientific">Candidatus Shapirobacteria bacterium CG09_land_8_20_14_0_10_39_12</name>
    <dbReference type="NCBI Taxonomy" id="1974885"/>
    <lineage>
        <taxon>Bacteria</taxon>
        <taxon>Candidatus Shapironibacteriota</taxon>
    </lineage>
</organism>
<feature type="domain" description="Tetrahydrofolate dehydrogenase/cyclohydrolase catalytic" evidence="12">
    <location>
        <begin position="6"/>
        <end position="120"/>
    </location>
</feature>
<keyword evidence="7 11" id="KW-0560">Oxidoreductase</keyword>